<dbReference type="EMBL" id="OZ019908">
    <property type="protein sequence ID" value="CAK9207601.1"/>
    <property type="molecule type" value="Genomic_DNA"/>
</dbReference>
<organism evidence="2 3">
    <name type="scientific">Sphagnum troendelagicum</name>
    <dbReference type="NCBI Taxonomy" id="128251"/>
    <lineage>
        <taxon>Eukaryota</taxon>
        <taxon>Viridiplantae</taxon>
        <taxon>Streptophyta</taxon>
        <taxon>Embryophyta</taxon>
        <taxon>Bryophyta</taxon>
        <taxon>Sphagnophytina</taxon>
        <taxon>Sphagnopsida</taxon>
        <taxon>Sphagnales</taxon>
        <taxon>Sphagnaceae</taxon>
        <taxon>Sphagnum</taxon>
    </lineage>
</organism>
<proteinExistence type="inferred from homology"/>
<dbReference type="Proteomes" id="UP001497512">
    <property type="component" value="Chromosome 16"/>
</dbReference>
<dbReference type="PANTHER" id="PTHR11362:SF150">
    <property type="match status" value="1"/>
</dbReference>
<gene>
    <name evidence="2" type="ORF">CSSPTR1EN2_LOCUS8888</name>
</gene>
<dbReference type="PROSITE" id="PS01220">
    <property type="entry name" value="PBP"/>
    <property type="match status" value="1"/>
</dbReference>
<comment type="similarity">
    <text evidence="1">Belongs to the phosphatidylethanolamine-binding protein family.</text>
</comment>
<dbReference type="Pfam" id="PF01161">
    <property type="entry name" value="PBP"/>
    <property type="match status" value="1"/>
</dbReference>
<evidence type="ECO:0000313" key="3">
    <source>
        <dbReference type="Proteomes" id="UP001497512"/>
    </source>
</evidence>
<accession>A0ABP0TXG9</accession>
<protein>
    <submittedName>
        <fullName evidence="2">Uncharacterized protein</fullName>
    </submittedName>
</protein>
<dbReference type="CDD" id="cd00866">
    <property type="entry name" value="PEBP_euk"/>
    <property type="match status" value="1"/>
</dbReference>
<dbReference type="InterPro" id="IPR035810">
    <property type="entry name" value="PEBP_euk"/>
</dbReference>
<dbReference type="InterPro" id="IPR001858">
    <property type="entry name" value="Phosphatidylethanolamine-bd_CS"/>
</dbReference>
<sequence>MRVVYNQVGQPIGAQMRLAQTQAKPHVELYGNSFGGVADKYTLVMVDPDAPSPSHPTLRNILHWLVADIPGSTDPSQGQELIHYMGPAPPEGLHRYVLLLFKQEPGQLFNKVPEVPESRVAFSLADFVKKYNLGIPVAGYYFRARHGD</sequence>
<evidence type="ECO:0000313" key="2">
    <source>
        <dbReference type="EMBL" id="CAK9207601.1"/>
    </source>
</evidence>
<dbReference type="PANTHER" id="PTHR11362">
    <property type="entry name" value="PHOSPHATIDYLETHANOLAMINE-BINDING PROTEIN"/>
    <property type="match status" value="1"/>
</dbReference>
<dbReference type="InterPro" id="IPR008914">
    <property type="entry name" value="PEBP"/>
</dbReference>
<dbReference type="Gene3D" id="3.90.280.10">
    <property type="entry name" value="PEBP-like"/>
    <property type="match status" value="1"/>
</dbReference>
<name>A0ABP0TXG9_9BRYO</name>
<reference evidence="2" key="1">
    <citation type="submission" date="2024-02" db="EMBL/GenBank/DDBJ databases">
        <authorList>
            <consortium name="ELIXIR-Norway"/>
            <consortium name="Elixir Norway"/>
        </authorList>
    </citation>
    <scope>NUCLEOTIDE SEQUENCE</scope>
</reference>
<keyword evidence="3" id="KW-1185">Reference proteome</keyword>
<dbReference type="SUPFAM" id="SSF49777">
    <property type="entry name" value="PEBP-like"/>
    <property type="match status" value="1"/>
</dbReference>
<dbReference type="InterPro" id="IPR036610">
    <property type="entry name" value="PEBP-like_sf"/>
</dbReference>
<evidence type="ECO:0000256" key="1">
    <source>
        <dbReference type="ARBA" id="ARBA00007091"/>
    </source>
</evidence>